<evidence type="ECO:0000256" key="1">
    <source>
        <dbReference type="ARBA" id="ARBA00009232"/>
    </source>
</evidence>
<organism evidence="6 7">
    <name type="scientific">Candidatus Giovannonibacteria bacterium RIFCSPHIGHO2_12_FULL_43_15</name>
    <dbReference type="NCBI Taxonomy" id="1798341"/>
    <lineage>
        <taxon>Bacteria</taxon>
        <taxon>Candidatus Giovannoniibacteriota</taxon>
    </lineage>
</organism>
<keyword evidence="3 5" id="KW-0378">Hydrolase</keyword>
<dbReference type="EMBL" id="MFHT01000011">
    <property type="protein sequence ID" value="OGF77799.1"/>
    <property type="molecule type" value="Genomic_DNA"/>
</dbReference>
<gene>
    <name evidence="6" type="ORF">A3F23_04055</name>
</gene>
<keyword evidence="2 5" id="KW-0227">DNA damage</keyword>
<dbReference type="PANTHER" id="PTHR10429:SF0">
    <property type="entry name" value="DNA-3-METHYLADENINE GLYCOSYLASE"/>
    <property type="match status" value="1"/>
</dbReference>
<dbReference type="NCBIfam" id="TIGR00567">
    <property type="entry name" value="3mg"/>
    <property type="match status" value="1"/>
</dbReference>
<dbReference type="InterPro" id="IPR036995">
    <property type="entry name" value="MPG_sf"/>
</dbReference>
<dbReference type="Proteomes" id="UP000177723">
    <property type="component" value="Unassembled WGS sequence"/>
</dbReference>
<dbReference type="EC" id="3.2.2.-" evidence="5"/>
<accession>A0A1F5WQ72</accession>
<name>A0A1F5WQ72_9BACT</name>
<comment type="similarity">
    <text evidence="1 5">Belongs to the DNA glycosylase MPG family.</text>
</comment>
<evidence type="ECO:0000313" key="6">
    <source>
        <dbReference type="EMBL" id="OGF77799.1"/>
    </source>
</evidence>
<dbReference type="AlphaFoldDB" id="A0A1F5WQ72"/>
<evidence type="ECO:0000256" key="3">
    <source>
        <dbReference type="ARBA" id="ARBA00022801"/>
    </source>
</evidence>
<dbReference type="Pfam" id="PF02245">
    <property type="entry name" value="Pur_DNA_glyco"/>
    <property type="match status" value="1"/>
</dbReference>
<dbReference type="GO" id="GO:0003677">
    <property type="term" value="F:DNA binding"/>
    <property type="evidence" value="ECO:0007669"/>
    <property type="project" value="InterPro"/>
</dbReference>
<reference evidence="6 7" key="1">
    <citation type="journal article" date="2016" name="Nat. Commun.">
        <title>Thousands of microbial genomes shed light on interconnected biogeochemical processes in an aquifer system.</title>
        <authorList>
            <person name="Anantharaman K."/>
            <person name="Brown C.T."/>
            <person name="Hug L.A."/>
            <person name="Sharon I."/>
            <person name="Castelle C.J."/>
            <person name="Probst A.J."/>
            <person name="Thomas B.C."/>
            <person name="Singh A."/>
            <person name="Wilkins M.J."/>
            <person name="Karaoz U."/>
            <person name="Brodie E.L."/>
            <person name="Williams K.H."/>
            <person name="Hubbard S.S."/>
            <person name="Banfield J.F."/>
        </authorList>
    </citation>
    <scope>NUCLEOTIDE SEQUENCE [LARGE SCALE GENOMIC DNA]</scope>
</reference>
<keyword evidence="4 5" id="KW-0234">DNA repair</keyword>
<evidence type="ECO:0000256" key="4">
    <source>
        <dbReference type="ARBA" id="ARBA00023204"/>
    </source>
</evidence>
<dbReference type="InterPro" id="IPR003180">
    <property type="entry name" value="MPG"/>
</dbReference>
<evidence type="ECO:0000256" key="5">
    <source>
        <dbReference type="HAMAP-Rule" id="MF_00527"/>
    </source>
</evidence>
<evidence type="ECO:0000256" key="2">
    <source>
        <dbReference type="ARBA" id="ARBA00022763"/>
    </source>
</evidence>
<dbReference type="InterPro" id="IPR011034">
    <property type="entry name" value="Formyl_transferase-like_C_sf"/>
</dbReference>
<evidence type="ECO:0000313" key="7">
    <source>
        <dbReference type="Proteomes" id="UP000177723"/>
    </source>
</evidence>
<proteinExistence type="inferred from homology"/>
<comment type="caution">
    <text evidence="6">The sequence shown here is derived from an EMBL/GenBank/DDBJ whole genome shotgun (WGS) entry which is preliminary data.</text>
</comment>
<dbReference type="PANTHER" id="PTHR10429">
    <property type="entry name" value="DNA-3-METHYLADENINE GLYCOSYLASE"/>
    <property type="match status" value="1"/>
</dbReference>
<sequence length="178" mass="20281">MTVLGRKFFERNTPLVAKELLGKKIIRVYRGKKIEGIITETEAYHGFEDKASHASRGKTERTKVMFGEAGTIYVYLIYGMHYCLNIVTEKKNYPAAVLIRGIYANGKAINGPGRVCRFLKIDKKLNEKPLSRKSGIWIEEGIKIIPKKIIKSTRIGVDYAGPIWSEKLWRFCIKSAKV</sequence>
<dbReference type="CDD" id="cd00540">
    <property type="entry name" value="AAG"/>
    <property type="match status" value="1"/>
</dbReference>
<dbReference type="Gene3D" id="3.10.300.10">
    <property type="entry name" value="Methylpurine-DNA glycosylase (MPG)"/>
    <property type="match status" value="2"/>
</dbReference>
<dbReference type="GO" id="GO:0006284">
    <property type="term" value="P:base-excision repair"/>
    <property type="evidence" value="ECO:0007669"/>
    <property type="project" value="InterPro"/>
</dbReference>
<dbReference type="GO" id="GO:0003905">
    <property type="term" value="F:alkylbase DNA N-glycosylase activity"/>
    <property type="evidence" value="ECO:0007669"/>
    <property type="project" value="InterPro"/>
</dbReference>
<dbReference type="HAMAP" id="MF_00527">
    <property type="entry name" value="3MGH"/>
    <property type="match status" value="1"/>
</dbReference>
<protein>
    <recommendedName>
        <fullName evidence="5">Putative 3-methyladenine DNA glycosylase</fullName>
        <ecNumber evidence="5">3.2.2.-</ecNumber>
    </recommendedName>
</protein>
<dbReference type="SUPFAM" id="SSF50486">
    <property type="entry name" value="FMT C-terminal domain-like"/>
    <property type="match status" value="1"/>
</dbReference>